<proteinExistence type="predicted"/>
<evidence type="ECO:0000259" key="2">
    <source>
        <dbReference type="Pfam" id="PF08501"/>
    </source>
</evidence>
<name>A0A9P1MCA0_9PEZI</name>
<evidence type="ECO:0000259" key="1">
    <source>
        <dbReference type="Pfam" id="PF01488"/>
    </source>
</evidence>
<dbReference type="GO" id="GO:0004764">
    <property type="term" value="F:shikimate 3-dehydrogenase (NADP+) activity"/>
    <property type="evidence" value="ECO:0007669"/>
    <property type="project" value="InterPro"/>
</dbReference>
<accession>A0A9P1MCA0</accession>
<dbReference type="Proteomes" id="UP000838763">
    <property type="component" value="Unassembled WGS sequence"/>
</dbReference>
<feature type="domain" description="Shikimate dehydrogenase substrate binding N-terminal" evidence="2">
    <location>
        <begin position="59"/>
        <end position="110"/>
    </location>
</feature>
<dbReference type="PANTHER" id="PTHR21089">
    <property type="entry name" value="SHIKIMATE DEHYDROGENASE"/>
    <property type="match status" value="1"/>
</dbReference>
<dbReference type="PANTHER" id="PTHR21089:SF1">
    <property type="entry name" value="BIFUNCTIONAL 3-DEHYDROQUINATE DEHYDRATASE_SHIKIMATE DEHYDROGENASE, CHLOROPLASTIC"/>
    <property type="match status" value="1"/>
</dbReference>
<evidence type="ECO:0000313" key="3">
    <source>
        <dbReference type="EMBL" id="CAI4217660.1"/>
    </source>
</evidence>
<dbReference type="InterPro" id="IPR046346">
    <property type="entry name" value="Aminoacid_DH-like_N_sf"/>
</dbReference>
<evidence type="ECO:0008006" key="5">
    <source>
        <dbReference type="Google" id="ProtNLM"/>
    </source>
</evidence>
<feature type="domain" description="Quinate/shikimate 5-dehydrogenase/glutamyl-tRNA reductase" evidence="1">
    <location>
        <begin position="141"/>
        <end position="191"/>
    </location>
</feature>
<comment type="caution">
    <text evidence="3">The sequence shown here is derived from an EMBL/GenBank/DDBJ whole genome shotgun (WGS) entry which is preliminary data.</text>
</comment>
<gene>
    <name evidence="3" type="ORF">PPNO1_LOCUS7264</name>
</gene>
<dbReference type="GO" id="GO:0009423">
    <property type="term" value="P:chorismate biosynthetic process"/>
    <property type="evidence" value="ECO:0007669"/>
    <property type="project" value="TreeGrafter"/>
</dbReference>
<evidence type="ECO:0000313" key="4">
    <source>
        <dbReference type="Proteomes" id="UP000838763"/>
    </source>
</evidence>
<dbReference type="InterPro" id="IPR036291">
    <property type="entry name" value="NAD(P)-bd_dom_sf"/>
</dbReference>
<keyword evidence="4" id="KW-1185">Reference proteome</keyword>
<organism evidence="3 4">
    <name type="scientific">Parascedosporium putredinis</name>
    <dbReference type="NCBI Taxonomy" id="1442378"/>
    <lineage>
        <taxon>Eukaryota</taxon>
        <taxon>Fungi</taxon>
        <taxon>Dikarya</taxon>
        <taxon>Ascomycota</taxon>
        <taxon>Pezizomycotina</taxon>
        <taxon>Sordariomycetes</taxon>
        <taxon>Hypocreomycetidae</taxon>
        <taxon>Microascales</taxon>
        <taxon>Microascaceae</taxon>
        <taxon>Parascedosporium</taxon>
    </lineage>
</organism>
<dbReference type="EMBL" id="CALLCH030000016">
    <property type="protein sequence ID" value="CAI4217660.1"/>
    <property type="molecule type" value="Genomic_DNA"/>
</dbReference>
<dbReference type="Gene3D" id="3.40.50.10860">
    <property type="entry name" value="Leucine Dehydrogenase, chain A, domain 1"/>
    <property type="match status" value="1"/>
</dbReference>
<dbReference type="GO" id="GO:0019632">
    <property type="term" value="P:shikimate metabolic process"/>
    <property type="evidence" value="ECO:0007669"/>
    <property type="project" value="TreeGrafter"/>
</dbReference>
<sequence length="213" mass="22587">MDTGVKRTPSVARDNTVAGKDMEKVLSRVSTHALVTTTTAAPPTTTTIATAVGKRSEEQQTEGIDDSVNTLMRRPDFGGASVTFPHKLQVGKLLDTLTPVARKVGAVNTVIVREEGGKRTLLGDNTDWLGIKACIESTGVTNLSSSTVLILGAGGAARAACHAVEMLGIKDLIIVNRTISKADDLASIFPNLRTRTFESFDGVFSSNGPRYRS</sequence>
<dbReference type="SUPFAM" id="SSF53223">
    <property type="entry name" value="Aminoacid dehydrogenase-like, N-terminal domain"/>
    <property type="match status" value="1"/>
</dbReference>
<dbReference type="Pfam" id="PF08501">
    <property type="entry name" value="Shikimate_dh_N"/>
    <property type="match status" value="1"/>
</dbReference>
<dbReference type="SUPFAM" id="SSF51735">
    <property type="entry name" value="NAD(P)-binding Rossmann-fold domains"/>
    <property type="match status" value="1"/>
</dbReference>
<dbReference type="AlphaFoldDB" id="A0A9P1MCA0"/>
<protein>
    <recommendedName>
        <fullName evidence="5">Shikimate dehydrogenase substrate binding N-terminal domain-containing protein</fullName>
    </recommendedName>
</protein>
<dbReference type="OrthoDB" id="4415835at2759"/>
<reference evidence="3" key="1">
    <citation type="submission" date="2022-11" db="EMBL/GenBank/DDBJ databases">
        <authorList>
            <person name="Scott C."/>
            <person name="Bruce N."/>
        </authorList>
    </citation>
    <scope>NUCLEOTIDE SEQUENCE</scope>
</reference>
<dbReference type="InterPro" id="IPR006151">
    <property type="entry name" value="Shikm_DH/Glu-tRNA_Rdtase"/>
</dbReference>
<dbReference type="InterPro" id="IPR013708">
    <property type="entry name" value="Shikimate_DH-bd_N"/>
</dbReference>
<dbReference type="InterPro" id="IPR022893">
    <property type="entry name" value="Shikimate_DH_fam"/>
</dbReference>
<dbReference type="Pfam" id="PF01488">
    <property type="entry name" value="Shikimate_DH"/>
    <property type="match status" value="1"/>
</dbReference>
<dbReference type="Gene3D" id="3.40.50.720">
    <property type="entry name" value="NAD(P)-binding Rossmann-like Domain"/>
    <property type="match status" value="1"/>
</dbReference>